<proteinExistence type="predicted"/>
<reference evidence="3 4" key="1">
    <citation type="journal article" date="2020" name="ISME J.">
        <title>Comparative genomics reveals insights into cyanobacterial evolution and habitat adaptation.</title>
        <authorList>
            <person name="Chen M.Y."/>
            <person name="Teng W.K."/>
            <person name="Zhao L."/>
            <person name="Hu C.X."/>
            <person name="Zhou Y.K."/>
            <person name="Han B.P."/>
            <person name="Song L.R."/>
            <person name="Shu W.S."/>
        </authorList>
    </citation>
    <scope>NUCLEOTIDE SEQUENCE [LARGE SCALE GENOMIC DNA]</scope>
    <source>
        <strain evidence="3 4">FACHB-1040</strain>
    </source>
</reference>
<dbReference type="Proteomes" id="UP000606721">
    <property type="component" value="Unassembled WGS sequence"/>
</dbReference>
<protein>
    <submittedName>
        <fullName evidence="3">EndoU domain-containing protein</fullName>
    </submittedName>
</protein>
<evidence type="ECO:0000259" key="2">
    <source>
        <dbReference type="Pfam" id="PF14436"/>
    </source>
</evidence>
<name>A0ABR8BXA5_APHFL</name>
<dbReference type="EMBL" id="JACJQT010000038">
    <property type="protein sequence ID" value="MBD2279548.1"/>
    <property type="molecule type" value="Genomic_DNA"/>
</dbReference>
<keyword evidence="4" id="KW-1185">Reference proteome</keyword>
<dbReference type="RefSeq" id="WP_190383450.1">
    <property type="nucleotide sequence ID" value="NZ_JACJQT010000038.1"/>
</dbReference>
<evidence type="ECO:0000313" key="3">
    <source>
        <dbReference type="EMBL" id="MBD2279548.1"/>
    </source>
</evidence>
<dbReference type="SUPFAM" id="SSF142877">
    <property type="entry name" value="EndoU-like"/>
    <property type="match status" value="1"/>
</dbReference>
<organism evidence="3 4">
    <name type="scientific">Aphanizomenon flos-aquae FACHB-1040</name>
    <dbReference type="NCBI Taxonomy" id="2692887"/>
    <lineage>
        <taxon>Bacteria</taxon>
        <taxon>Bacillati</taxon>
        <taxon>Cyanobacteriota</taxon>
        <taxon>Cyanophyceae</taxon>
        <taxon>Nostocales</taxon>
        <taxon>Aphanizomenonaceae</taxon>
        <taxon>Aphanizomenon</taxon>
    </lineage>
</organism>
<feature type="domain" description="Bacterial EndoU nuclease" evidence="2">
    <location>
        <begin position="141"/>
        <end position="272"/>
    </location>
</feature>
<dbReference type="Pfam" id="PF14436">
    <property type="entry name" value="EndoU_bacteria"/>
    <property type="match status" value="1"/>
</dbReference>
<dbReference type="InterPro" id="IPR037227">
    <property type="entry name" value="EndoU-like"/>
</dbReference>
<gene>
    <name evidence="3" type="ORF">H6F99_14985</name>
</gene>
<dbReference type="InterPro" id="IPR029501">
    <property type="entry name" value="EndoU_bac"/>
</dbReference>
<comment type="caution">
    <text evidence="3">The sequence shown here is derived from an EMBL/GenBank/DDBJ whole genome shotgun (WGS) entry which is preliminary data.</text>
</comment>
<evidence type="ECO:0000313" key="4">
    <source>
        <dbReference type="Proteomes" id="UP000606721"/>
    </source>
</evidence>
<keyword evidence="1" id="KW-0378">Hydrolase</keyword>
<evidence type="ECO:0000256" key="1">
    <source>
        <dbReference type="ARBA" id="ARBA00022801"/>
    </source>
</evidence>
<sequence>MMLNLLSKTINVQICKNLHEFRCLILAAELFFITTLFSPTLVSAEEFLPFFDNTKNPVKVKFGGVQDLTPPPPVLNKFDKAVNQLCGEVGTVVKPASFKTMFNSFPDVFSNIKNNLGGYIFPKRTSNQEFLEDLTNLWFNAKGFDHVFCGEPEKNKIGGLHFAGRYLDLQNKRIAGILPKSVSTSEVKPGAVYSFGVRMKVGGSTVNDPLKGYGYTLNAEEILTIAAKAYKNNPNSEPTSKACLLTVTDDKKTFVNVFVAKKGGIRTFYPDATPDYQKNPECQV</sequence>
<accession>A0ABR8BXA5</accession>